<dbReference type="Proteomes" id="UP000035100">
    <property type="component" value="Unassembled WGS sequence"/>
</dbReference>
<evidence type="ECO:0000313" key="2">
    <source>
        <dbReference type="Proteomes" id="UP000035100"/>
    </source>
</evidence>
<accession>A0A0D0Q024</accession>
<name>A0A0D0Q024_9RHOB</name>
<dbReference type="EMBL" id="AONG01000018">
    <property type="protein sequence ID" value="KIQ67964.1"/>
    <property type="molecule type" value="Genomic_DNA"/>
</dbReference>
<comment type="caution">
    <text evidence="1">The sequence shown here is derived from an EMBL/GenBank/DDBJ whole genome shotgun (WGS) entry which is preliminary data.</text>
</comment>
<dbReference type="STRING" id="1123501.Wenmar_03419"/>
<dbReference type="AlphaFoldDB" id="A0A0D0Q024"/>
<dbReference type="RefSeq" id="WP_018302179.1">
    <property type="nucleotide sequence ID" value="NZ_KB902282.1"/>
</dbReference>
<protein>
    <submittedName>
        <fullName evidence="1">Uncharacterized protein</fullName>
    </submittedName>
</protein>
<dbReference type="OrthoDB" id="9955766at2"/>
<sequence length="69" mass="7312">MTIKASEIESLLQDSGTGEVFIEMDAAEVEMDTGHHDLKALAEACGYVPGGPASRDGRVGQIFHPKPEA</sequence>
<keyword evidence="2" id="KW-1185">Reference proteome</keyword>
<proteinExistence type="predicted"/>
<reference evidence="1 2" key="1">
    <citation type="submission" date="2013-01" db="EMBL/GenBank/DDBJ databases">
        <authorList>
            <person name="Fiebig A."/>
            <person name="Goeker M."/>
            <person name="Klenk H.-P.P."/>
        </authorList>
    </citation>
    <scope>NUCLEOTIDE SEQUENCE [LARGE SCALE GENOMIC DNA]</scope>
    <source>
        <strain evidence="1 2">DSM 24838</strain>
    </source>
</reference>
<gene>
    <name evidence="1" type="ORF">Wenmar_03419</name>
</gene>
<evidence type="ECO:0000313" key="1">
    <source>
        <dbReference type="EMBL" id="KIQ67964.1"/>
    </source>
</evidence>
<organism evidence="1 2">
    <name type="scientific">Wenxinia marina DSM 24838</name>
    <dbReference type="NCBI Taxonomy" id="1123501"/>
    <lineage>
        <taxon>Bacteria</taxon>
        <taxon>Pseudomonadati</taxon>
        <taxon>Pseudomonadota</taxon>
        <taxon>Alphaproteobacteria</taxon>
        <taxon>Rhodobacterales</taxon>
        <taxon>Roseobacteraceae</taxon>
        <taxon>Wenxinia</taxon>
    </lineage>
</organism>